<dbReference type="AlphaFoldDB" id="A0AAV0H571"/>
<accession>A0AAV0H571</accession>
<dbReference type="EMBL" id="CAMGYJ010000002">
    <property type="protein sequence ID" value="CAI0380416.1"/>
    <property type="molecule type" value="Genomic_DNA"/>
</dbReference>
<organism evidence="1 2">
    <name type="scientific">Linum tenue</name>
    <dbReference type="NCBI Taxonomy" id="586396"/>
    <lineage>
        <taxon>Eukaryota</taxon>
        <taxon>Viridiplantae</taxon>
        <taxon>Streptophyta</taxon>
        <taxon>Embryophyta</taxon>
        <taxon>Tracheophyta</taxon>
        <taxon>Spermatophyta</taxon>
        <taxon>Magnoliopsida</taxon>
        <taxon>eudicotyledons</taxon>
        <taxon>Gunneridae</taxon>
        <taxon>Pentapetalae</taxon>
        <taxon>rosids</taxon>
        <taxon>fabids</taxon>
        <taxon>Malpighiales</taxon>
        <taxon>Linaceae</taxon>
        <taxon>Linum</taxon>
    </lineage>
</organism>
<evidence type="ECO:0000313" key="1">
    <source>
        <dbReference type="EMBL" id="CAI0380416.1"/>
    </source>
</evidence>
<dbReference type="Proteomes" id="UP001154282">
    <property type="component" value="Unassembled WGS sequence"/>
</dbReference>
<keyword evidence="2" id="KW-1185">Reference proteome</keyword>
<name>A0AAV0H571_9ROSI</name>
<protein>
    <submittedName>
        <fullName evidence="1">Uncharacterized protein</fullName>
    </submittedName>
</protein>
<proteinExistence type="predicted"/>
<feature type="non-terminal residue" evidence="1">
    <location>
        <position position="1"/>
    </location>
</feature>
<reference evidence="1" key="1">
    <citation type="submission" date="2022-08" db="EMBL/GenBank/DDBJ databases">
        <authorList>
            <person name="Gutierrez-Valencia J."/>
        </authorList>
    </citation>
    <scope>NUCLEOTIDE SEQUENCE</scope>
</reference>
<evidence type="ECO:0000313" key="2">
    <source>
        <dbReference type="Proteomes" id="UP001154282"/>
    </source>
</evidence>
<comment type="caution">
    <text evidence="1">The sequence shown here is derived from an EMBL/GenBank/DDBJ whole genome shotgun (WGS) entry which is preliminary data.</text>
</comment>
<gene>
    <name evidence="1" type="ORF">LITE_LOCUS2659</name>
</gene>
<sequence length="99" mass="11364">FTFLRPNYRLGRGSLQIGFLQAWEIRKLVHRDLVQASFSKDSDETEKSLLLAPSQAVAKPVTRAPEHVHCFQGERIFLWACFRLHVGDEIEAHEPFLCG</sequence>